<dbReference type="CDD" id="cd10150">
    <property type="entry name" value="CobN_like"/>
    <property type="match status" value="1"/>
</dbReference>
<sequence length="1253" mass="142213">MPSNFKIVFVTGAYDNTYEVNKAQKSLNEKFPEIFDFQFYKHTSFDDDDQLFEACINQSLQADVVFITSHGGFTRFNRFKEFFDRVSSKKKIFLESGIQDEVDELRHRLNISQGEFATIYRYYSMSGTQNLCNLFLWMINKWEGGNYPVGEPIAPDWDGIYNIKGNEEEKKAYLKQIQEDTKPVIGVLFHSTFYQNGNVAHVEAIKAEIEKQGAIPLLCYTGVSAQKELDRKGIDYVIDELFIQDGKPVVDAIINTLGYSQTILGSPGDGSAEMLEKSVYSKLAVPVIQTYSVWFSEEEWKESQQGVDGMTLVSGIYYPEFDGQIIAYPSSYTLFEEDEFGTRYRFKPIQERIEKICSLAKNWASLRYTANEDKKVAIILHNMPPRNDQIGCAWGLDTPASVWHMIESLKANGIQIESSFQDGEEIINKIVNGVTNDTQWSSPERMVEKSIDTISAGKYQEWFQKLPAEVQEKMELDWGKAPGEFLVHQDKMPVPGILNGNVFIGLQPARAYEEKAEACYHSTDFVCPHQYVAFYKWVKHIFEADVILHIGTHGTLEWLPGKEKGLSDACYPDIAISDLPHLYPYCISVVGEGIQAKRRSAAVLNEHMIPSMVESGTYDELSQLDELLKDYYHAKANNEKKVEPASQEIWQMVKALDLDQDLKITEEKAFADFEQFLEELHIWMEKIKSSIIKDGLHIYGQPEEKDRFRNMIRLLTRIGNGEVPALNEGIAEALNYDYQLLLDESAKLWENGKTSLYILEEITEKAVGLIEALGEENYQAIGISSVIQKIGFNKSDLKKLEQVLAFICEEIVPRLLQTTDELKHLVNGVDGKMVDPGPGGCPSRGNALILPTGRNFYSINPTAVPTRASWKVGQKMAMDLLEQYNKDEGKVPESIAIVMYAGDIMKTYGDDIAEILYLMGVKPLWLGNTAQVSGLELIPLEELNRPRVDVTCRISGLFRDTFPNLIEMLDDAVNLVAAQDEDIEMNYIRKHVLSEVEEMKQKGIDPEIAEQEARLRVFGCPPGTYGGGVDILTSSGKWENNEDLATISTTWSCHAYGRKVHGDSRPDLYGTRLSKTDVTVKNEVSKESDIYDIDDEFIYHGGLIAATKKFSGKTPRSYYGNSADPSRTEIASVESETARVMRARILNPKWIDGLKQHGYKGAQDVAYMMENVFGWDATADVVEDWMYNKITDHYLLNEENRKWMEEVNKWAANKMSERLLEAIQRGMWNASEAYREQLVQIYLQTEGEIESGL</sequence>
<dbReference type="EMBL" id="SHKN01000001">
    <property type="protein sequence ID" value="RZT95403.1"/>
    <property type="molecule type" value="Genomic_DNA"/>
</dbReference>
<dbReference type="InterPro" id="IPR003672">
    <property type="entry name" value="CobN/Mg_chltase"/>
</dbReference>
<keyword evidence="3" id="KW-1185">Reference proteome</keyword>
<dbReference type="Pfam" id="PF02514">
    <property type="entry name" value="CobN-Mg_chel"/>
    <property type="match status" value="1"/>
</dbReference>
<evidence type="ECO:0000259" key="1">
    <source>
        <dbReference type="Pfam" id="PF02514"/>
    </source>
</evidence>
<name>A0A4Q7VH58_9BACT</name>
<reference evidence="2 3" key="1">
    <citation type="submission" date="2019-02" db="EMBL/GenBank/DDBJ databases">
        <title>Genomic Encyclopedia of Type Strains, Phase IV (KMG-IV): sequencing the most valuable type-strain genomes for metagenomic binning, comparative biology and taxonomic classification.</title>
        <authorList>
            <person name="Goeker M."/>
        </authorList>
    </citation>
    <scope>NUCLEOTIDE SEQUENCE [LARGE SCALE GENOMIC DNA]</scope>
    <source>
        <strain evidence="2 3">DSM 28825</strain>
    </source>
</reference>
<accession>A0A4Q7VH58</accession>
<dbReference type="PANTHER" id="PTHR44119">
    <property type="entry name" value="MAGNESIUM-CHELATASE SUBUNIT CHLH, CHLOROPLASTIC"/>
    <property type="match status" value="1"/>
</dbReference>
<dbReference type="RefSeq" id="WP_130305377.1">
    <property type="nucleotide sequence ID" value="NZ_SHKN01000001.1"/>
</dbReference>
<proteinExistence type="predicted"/>
<dbReference type="Proteomes" id="UP000293562">
    <property type="component" value="Unassembled WGS sequence"/>
</dbReference>
<protein>
    <submittedName>
        <fullName evidence="2">Cobaltochelatase CobN subunit</fullName>
    </submittedName>
</protein>
<evidence type="ECO:0000313" key="2">
    <source>
        <dbReference type="EMBL" id="RZT95403.1"/>
    </source>
</evidence>
<dbReference type="NCBIfam" id="TIGR02257">
    <property type="entry name" value="cobalto_cobN"/>
    <property type="match status" value="1"/>
</dbReference>
<feature type="domain" description="CobN/magnesium chelatase" evidence="1">
    <location>
        <begin position="120"/>
        <end position="1233"/>
    </location>
</feature>
<dbReference type="OrthoDB" id="9757976at2"/>
<dbReference type="GO" id="GO:0009236">
    <property type="term" value="P:cobalamin biosynthetic process"/>
    <property type="evidence" value="ECO:0007669"/>
    <property type="project" value="InterPro"/>
</dbReference>
<dbReference type="GO" id="GO:0051116">
    <property type="term" value="F:cobaltochelatase activity"/>
    <property type="evidence" value="ECO:0007669"/>
    <property type="project" value="InterPro"/>
</dbReference>
<organism evidence="2 3">
    <name type="scientific">Ancylomarina subtilis</name>
    <dbReference type="NCBI Taxonomy" id="1639035"/>
    <lineage>
        <taxon>Bacteria</taxon>
        <taxon>Pseudomonadati</taxon>
        <taxon>Bacteroidota</taxon>
        <taxon>Bacteroidia</taxon>
        <taxon>Marinilabiliales</taxon>
        <taxon>Marinifilaceae</taxon>
        <taxon>Ancylomarina</taxon>
    </lineage>
</organism>
<dbReference type="InterPro" id="IPR011953">
    <property type="entry name" value="Cobalto_CobN"/>
</dbReference>
<dbReference type="PANTHER" id="PTHR44119:SF7">
    <property type="entry name" value="MAGNESIUM CHELATASE SUBUNIT"/>
    <property type="match status" value="1"/>
</dbReference>
<dbReference type="AlphaFoldDB" id="A0A4Q7VH58"/>
<evidence type="ECO:0000313" key="3">
    <source>
        <dbReference type="Proteomes" id="UP000293562"/>
    </source>
</evidence>
<comment type="caution">
    <text evidence="2">The sequence shown here is derived from an EMBL/GenBank/DDBJ whole genome shotgun (WGS) entry which is preliminary data.</text>
</comment>
<gene>
    <name evidence="2" type="ORF">EV201_0022</name>
</gene>